<evidence type="ECO:0000313" key="3">
    <source>
        <dbReference type="Proteomes" id="UP000824209"/>
    </source>
</evidence>
<feature type="transmembrane region" description="Helical" evidence="1">
    <location>
        <begin position="35"/>
        <end position="53"/>
    </location>
</feature>
<reference evidence="2" key="1">
    <citation type="journal article" date="2021" name="PeerJ">
        <title>Extensive microbial diversity within the chicken gut microbiome revealed by metagenomics and culture.</title>
        <authorList>
            <person name="Gilroy R."/>
            <person name="Ravi A."/>
            <person name="Getino M."/>
            <person name="Pursley I."/>
            <person name="Horton D.L."/>
            <person name="Alikhan N.F."/>
            <person name="Baker D."/>
            <person name="Gharbi K."/>
            <person name="Hall N."/>
            <person name="Watson M."/>
            <person name="Adriaenssens E.M."/>
            <person name="Foster-Nyarko E."/>
            <person name="Jarju S."/>
            <person name="Secka A."/>
            <person name="Antonio M."/>
            <person name="Oren A."/>
            <person name="Chaudhuri R.R."/>
            <person name="La Ragione R."/>
            <person name="Hildebrand F."/>
            <person name="Pallen M.J."/>
        </authorList>
    </citation>
    <scope>NUCLEOTIDE SEQUENCE</scope>
    <source>
        <strain evidence="2">ChiBcec8-14828</strain>
    </source>
</reference>
<reference evidence="2" key="2">
    <citation type="submission" date="2021-04" db="EMBL/GenBank/DDBJ databases">
        <authorList>
            <person name="Gilroy R."/>
        </authorList>
    </citation>
    <scope>NUCLEOTIDE SEQUENCE</scope>
    <source>
        <strain evidence="2">ChiBcec8-14828</strain>
    </source>
</reference>
<protein>
    <recommendedName>
        <fullName evidence="4">Stage III sporulation protein AF</fullName>
    </recommendedName>
</protein>
<keyword evidence="1" id="KW-0812">Transmembrane</keyword>
<evidence type="ECO:0008006" key="4">
    <source>
        <dbReference type="Google" id="ProtNLM"/>
    </source>
</evidence>
<sequence>MRMEGLSQWLIGVCMACAAAGLLERLCDTRQKKSVIKLVLTLYILVSVFPSSWQKADWQLLWQPSELPEPTAAYDPYASAAQQAGRQLSEQYSERYGVPITVHVEVQQDHALVQSVEVTADETFDEIRRELWAELGEDVTITQVQGGTQHETSTATAVG</sequence>
<dbReference type="EMBL" id="DWYA01000060">
    <property type="protein sequence ID" value="HJB40204.1"/>
    <property type="molecule type" value="Genomic_DNA"/>
</dbReference>
<gene>
    <name evidence="2" type="ORF">H9943_07385</name>
</gene>
<organism evidence="2 3">
    <name type="scientific">Candidatus Ruthenibacterium avium</name>
    <dbReference type="NCBI Taxonomy" id="2838751"/>
    <lineage>
        <taxon>Bacteria</taxon>
        <taxon>Bacillati</taxon>
        <taxon>Bacillota</taxon>
        <taxon>Clostridia</taxon>
        <taxon>Eubacteriales</taxon>
        <taxon>Oscillospiraceae</taxon>
        <taxon>Ruthenibacterium</taxon>
    </lineage>
</organism>
<evidence type="ECO:0000256" key="1">
    <source>
        <dbReference type="SAM" id="Phobius"/>
    </source>
</evidence>
<name>A0A9D2S1S5_9FIRM</name>
<keyword evidence="1" id="KW-0472">Membrane</keyword>
<accession>A0A9D2S1S5</accession>
<feature type="transmembrane region" description="Helical" evidence="1">
    <location>
        <begin position="6"/>
        <end position="23"/>
    </location>
</feature>
<keyword evidence="1" id="KW-1133">Transmembrane helix</keyword>
<dbReference type="Proteomes" id="UP000824209">
    <property type="component" value="Unassembled WGS sequence"/>
</dbReference>
<dbReference type="AlphaFoldDB" id="A0A9D2S1S5"/>
<evidence type="ECO:0000313" key="2">
    <source>
        <dbReference type="EMBL" id="HJB40204.1"/>
    </source>
</evidence>
<comment type="caution">
    <text evidence="2">The sequence shown here is derived from an EMBL/GenBank/DDBJ whole genome shotgun (WGS) entry which is preliminary data.</text>
</comment>
<proteinExistence type="predicted"/>